<evidence type="ECO:0000256" key="3">
    <source>
        <dbReference type="ARBA" id="ARBA00022692"/>
    </source>
</evidence>
<dbReference type="PANTHER" id="PTHR11730:SF60">
    <property type="entry name" value="RH50, ISOFORM D"/>
    <property type="match status" value="1"/>
</dbReference>
<feature type="transmembrane region" description="Helical" evidence="6">
    <location>
        <begin position="184"/>
        <end position="203"/>
    </location>
</feature>
<proteinExistence type="inferred from homology"/>
<dbReference type="GO" id="GO:0008519">
    <property type="term" value="F:ammonium channel activity"/>
    <property type="evidence" value="ECO:0007669"/>
    <property type="project" value="InterPro"/>
</dbReference>
<dbReference type="SUPFAM" id="SSF111352">
    <property type="entry name" value="Ammonium transporter"/>
    <property type="match status" value="1"/>
</dbReference>
<keyword evidence="9" id="KW-1185">Reference proteome</keyword>
<evidence type="ECO:0000256" key="5">
    <source>
        <dbReference type="ARBA" id="ARBA00023136"/>
    </source>
</evidence>
<dbReference type="PRINTS" id="PR00342">
    <property type="entry name" value="RHESUSRHD"/>
</dbReference>
<name>A0A3M7RUU3_BRAPC</name>
<accession>A0A3M7RUU3</accession>
<dbReference type="AlphaFoldDB" id="A0A3M7RUU3"/>
<feature type="transmembrane region" description="Helical" evidence="6">
    <location>
        <begin position="145"/>
        <end position="164"/>
    </location>
</feature>
<dbReference type="Pfam" id="PF00909">
    <property type="entry name" value="Ammonium_transp"/>
    <property type="match status" value="1"/>
</dbReference>
<dbReference type="EMBL" id="REGN01002578">
    <property type="protein sequence ID" value="RNA27200.1"/>
    <property type="molecule type" value="Genomic_DNA"/>
</dbReference>
<feature type="transmembrane region" description="Helical" evidence="6">
    <location>
        <begin position="16"/>
        <end position="36"/>
    </location>
</feature>
<evidence type="ECO:0000256" key="1">
    <source>
        <dbReference type="ARBA" id="ARBA00004141"/>
    </source>
</evidence>
<evidence type="ECO:0000313" key="9">
    <source>
        <dbReference type="Proteomes" id="UP000276133"/>
    </source>
</evidence>
<evidence type="ECO:0000256" key="6">
    <source>
        <dbReference type="SAM" id="Phobius"/>
    </source>
</evidence>
<feature type="transmembrane region" description="Helical" evidence="6">
    <location>
        <begin position="238"/>
        <end position="255"/>
    </location>
</feature>
<gene>
    <name evidence="8" type="ORF">BpHYR1_021641</name>
</gene>
<comment type="subcellular location">
    <subcellularLocation>
        <location evidence="1">Membrane</location>
        <topology evidence="1">Multi-pass membrane protein</topology>
    </subcellularLocation>
</comment>
<feature type="domain" description="Ammonium transporter AmtB-like" evidence="7">
    <location>
        <begin position="3"/>
        <end position="374"/>
    </location>
</feature>
<evidence type="ECO:0000259" key="7">
    <source>
        <dbReference type="Pfam" id="PF00909"/>
    </source>
</evidence>
<organism evidence="8 9">
    <name type="scientific">Brachionus plicatilis</name>
    <name type="common">Marine rotifer</name>
    <name type="synonym">Brachionus muelleri</name>
    <dbReference type="NCBI Taxonomy" id="10195"/>
    <lineage>
        <taxon>Eukaryota</taxon>
        <taxon>Metazoa</taxon>
        <taxon>Spiralia</taxon>
        <taxon>Gnathifera</taxon>
        <taxon>Rotifera</taxon>
        <taxon>Eurotatoria</taxon>
        <taxon>Monogononta</taxon>
        <taxon>Pseudotrocha</taxon>
        <taxon>Ploima</taxon>
        <taxon>Brachionidae</taxon>
        <taxon>Brachionus</taxon>
    </lineage>
</organism>
<dbReference type="PANTHER" id="PTHR11730">
    <property type="entry name" value="AMMONIUM TRANSPORTER"/>
    <property type="match status" value="1"/>
</dbReference>
<protein>
    <submittedName>
        <fullName evidence="8">Rh type B glyco</fullName>
    </submittedName>
</protein>
<keyword evidence="5 6" id="KW-0472">Membrane</keyword>
<evidence type="ECO:0000313" key="8">
    <source>
        <dbReference type="EMBL" id="RNA27200.1"/>
    </source>
</evidence>
<reference evidence="8 9" key="1">
    <citation type="journal article" date="2018" name="Sci. Rep.">
        <title>Genomic signatures of local adaptation to the degree of environmental predictability in rotifers.</title>
        <authorList>
            <person name="Franch-Gras L."/>
            <person name="Hahn C."/>
            <person name="Garcia-Roger E.M."/>
            <person name="Carmona M.J."/>
            <person name="Serra M."/>
            <person name="Gomez A."/>
        </authorList>
    </citation>
    <scope>NUCLEOTIDE SEQUENCE [LARGE SCALE GENOMIC DNA]</scope>
    <source>
        <strain evidence="8">HYR1</strain>
    </source>
</reference>
<comment type="similarity">
    <text evidence="2">Belongs to the ammonium transporter (TC 2.A.49) family. Rh subfamily.</text>
</comment>
<feature type="transmembrane region" description="Helical" evidence="6">
    <location>
        <begin position="347"/>
        <end position="368"/>
    </location>
</feature>
<evidence type="ECO:0000256" key="2">
    <source>
        <dbReference type="ARBA" id="ARBA00011036"/>
    </source>
</evidence>
<sequence>MTLIGYGFSMTFLKKYGFGSIGSNFLTASVVLEWAILMKGWIQMIEFNKSTFQIDILSLIQADYCAIAVLVSLGAIIGKVTLSQLLIMTVIEVAIQSFNEFICTKYIKAYDTGNSLYVHTFGAYFGIAVAKALHNKEIKSEKEGSSYNSDIFAMIGTLFLWLYWPSFNSATAVNDEAKTRAIVNTYLSLAGSCVTTFMISVIVTRGKLNMVHIQNATLAGGVAVGAVADVITRPVGSVIIGSFSGIVSTLGFQYLSPLLKKINIHDTCGVHNLHGVPGIISGIASGIVAAVANREMFGITDQENNIVEQDQEALAKLNGLVGYKFSLIEFFEANLARTNIEQSGFQILALVLTLGMSIVGGILTGLIMRLPILEKINYSEDMFEDELDWDIEEFIKLNQE</sequence>
<feature type="transmembrane region" description="Helical" evidence="6">
    <location>
        <begin position="116"/>
        <end position="133"/>
    </location>
</feature>
<dbReference type="Proteomes" id="UP000276133">
    <property type="component" value="Unassembled WGS sequence"/>
</dbReference>
<feature type="transmembrane region" description="Helical" evidence="6">
    <location>
        <begin position="56"/>
        <end position="78"/>
    </location>
</feature>
<dbReference type="InterPro" id="IPR024041">
    <property type="entry name" value="NH4_transpt_AmtB-like_dom"/>
</dbReference>
<dbReference type="GO" id="GO:0097272">
    <property type="term" value="P:ammonium homeostasis"/>
    <property type="evidence" value="ECO:0007669"/>
    <property type="project" value="TreeGrafter"/>
</dbReference>
<dbReference type="OrthoDB" id="534912at2759"/>
<keyword evidence="4 6" id="KW-1133">Transmembrane helix</keyword>
<feature type="transmembrane region" description="Helical" evidence="6">
    <location>
        <begin position="215"/>
        <end position="232"/>
    </location>
</feature>
<dbReference type="InterPro" id="IPR029020">
    <property type="entry name" value="Ammonium/urea_transptr"/>
</dbReference>
<dbReference type="GO" id="GO:0005886">
    <property type="term" value="C:plasma membrane"/>
    <property type="evidence" value="ECO:0007669"/>
    <property type="project" value="InterPro"/>
</dbReference>
<evidence type="ECO:0000256" key="4">
    <source>
        <dbReference type="ARBA" id="ARBA00022989"/>
    </source>
</evidence>
<keyword evidence="3 6" id="KW-0812">Transmembrane</keyword>
<dbReference type="Gene3D" id="1.10.3430.10">
    <property type="entry name" value="Ammonium transporter AmtB like domains"/>
    <property type="match status" value="1"/>
</dbReference>
<comment type="caution">
    <text evidence="8">The sequence shown here is derived from an EMBL/GenBank/DDBJ whole genome shotgun (WGS) entry which is preliminary data.</text>
</comment>
<dbReference type="InterPro" id="IPR002229">
    <property type="entry name" value="RhesusRHD"/>
</dbReference>